<organism evidence="1 2">
    <name type="scientific">Dokdonia ponticola</name>
    <dbReference type="NCBI Taxonomy" id="2041041"/>
    <lineage>
        <taxon>Bacteria</taxon>
        <taxon>Pseudomonadati</taxon>
        <taxon>Bacteroidota</taxon>
        <taxon>Flavobacteriia</taxon>
        <taxon>Flavobacteriales</taxon>
        <taxon>Flavobacteriaceae</taxon>
        <taxon>Dokdonia</taxon>
    </lineage>
</organism>
<evidence type="ECO:0008006" key="3">
    <source>
        <dbReference type="Google" id="ProtNLM"/>
    </source>
</evidence>
<evidence type="ECO:0000313" key="1">
    <source>
        <dbReference type="EMBL" id="MFC4635431.1"/>
    </source>
</evidence>
<accession>A0ABV9I1A4</accession>
<reference evidence="2" key="1">
    <citation type="journal article" date="2019" name="Int. J. Syst. Evol. Microbiol.">
        <title>The Global Catalogue of Microorganisms (GCM) 10K type strain sequencing project: providing services to taxonomists for standard genome sequencing and annotation.</title>
        <authorList>
            <consortium name="The Broad Institute Genomics Platform"/>
            <consortium name="The Broad Institute Genome Sequencing Center for Infectious Disease"/>
            <person name="Wu L."/>
            <person name="Ma J."/>
        </authorList>
    </citation>
    <scope>NUCLEOTIDE SEQUENCE [LARGE SCALE GENOMIC DNA]</scope>
    <source>
        <strain evidence="2">YJ-61-S</strain>
    </source>
</reference>
<dbReference type="Proteomes" id="UP001596043">
    <property type="component" value="Unassembled WGS sequence"/>
</dbReference>
<sequence length="111" mass="12719">MSKYIDKQTELKQAMIALRQERSQIYDELKEQVYHTSEYLRPSSILMRTLKDFNKEPEYKTTVITSVTSIIGGYLSKKFLFGKSSSAIKKILGIGIQVFTAKLIAGKMTHH</sequence>
<proteinExistence type="predicted"/>
<keyword evidence="2" id="KW-1185">Reference proteome</keyword>
<gene>
    <name evidence="1" type="ORF">ACFO3O_16090</name>
</gene>
<protein>
    <recommendedName>
        <fullName evidence="3">DUF883 family protein</fullName>
    </recommendedName>
</protein>
<dbReference type="EMBL" id="JBHSFV010000010">
    <property type="protein sequence ID" value="MFC4635431.1"/>
    <property type="molecule type" value="Genomic_DNA"/>
</dbReference>
<dbReference type="RefSeq" id="WP_379980642.1">
    <property type="nucleotide sequence ID" value="NZ_JBHSFV010000010.1"/>
</dbReference>
<name>A0ABV9I1A4_9FLAO</name>
<comment type="caution">
    <text evidence="1">The sequence shown here is derived from an EMBL/GenBank/DDBJ whole genome shotgun (WGS) entry which is preliminary data.</text>
</comment>
<evidence type="ECO:0000313" key="2">
    <source>
        <dbReference type="Proteomes" id="UP001596043"/>
    </source>
</evidence>